<evidence type="ECO:0000313" key="2">
    <source>
        <dbReference type="EMBL" id="MBB2181801.1"/>
    </source>
</evidence>
<evidence type="ECO:0000313" key="3">
    <source>
        <dbReference type="Proteomes" id="UP000574276"/>
    </source>
</evidence>
<feature type="signal peptide" evidence="1">
    <location>
        <begin position="1"/>
        <end position="29"/>
    </location>
</feature>
<protein>
    <submittedName>
        <fullName evidence="2">Uncharacterized protein</fullName>
    </submittedName>
</protein>
<gene>
    <name evidence="2" type="ORF">H0486_02765</name>
</gene>
<dbReference type="EMBL" id="JACEGA010000001">
    <property type="protein sequence ID" value="MBB2181801.1"/>
    <property type="molecule type" value="Genomic_DNA"/>
</dbReference>
<comment type="caution">
    <text evidence="2">The sequence shown here is derived from an EMBL/GenBank/DDBJ whole genome shotgun (WGS) entry which is preliminary data.</text>
</comment>
<dbReference type="Proteomes" id="UP000574276">
    <property type="component" value="Unassembled WGS sequence"/>
</dbReference>
<dbReference type="RefSeq" id="WP_228351553.1">
    <property type="nucleotide sequence ID" value="NZ_JACEGA010000001.1"/>
</dbReference>
<evidence type="ECO:0000256" key="1">
    <source>
        <dbReference type="SAM" id="SignalP"/>
    </source>
</evidence>
<accession>A0A839JZ97</accession>
<feature type="chain" id="PRO_5039313764" evidence="1">
    <location>
        <begin position="30"/>
        <end position="260"/>
    </location>
</feature>
<keyword evidence="1" id="KW-0732">Signal</keyword>
<proteinExistence type="predicted"/>
<organism evidence="2 3">
    <name type="scientific">Variimorphobacter saccharofermentans</name>
    <dbReference type="NCBI Taxonomy" id="2755051"/>
    <lineage>
        <taxon>Bacteria</taxon>
        <taxon>Bacillati</taxon>
        <taxon>Bacillota</taxon>
        <taxon>Clostridia</taxon>
        <taxon>Lachnospirales</taxon>
        <taxon>Lachnospiraceae</taxon>
        <taxon>Variimorphobacter</taxon>
    </lineage>
</organism>
<reference evidence="2 3" key="1">
    <citation type="submission" date="2020-07" db="EMBL/GenBank/DDBJ databases">
        <title>Characterization and genome sequencing of isolate MD1, a novel member within the family Lachnospiraceae.</title>
        <authorList>
            <person name="Rettenmaier R."/>
            <person name="Di Bello L."/>
            <person name="Zinser C."/>
            <person name="Scheitz K."/>
            <person name="Liebl W."/>
            <person name="Zverlov V."/>
        </authorList>
    </citation>
    <scope>NUCLEOTIDE SEQUENCE [LARGE SCALE GENOMIC DNA]</scope>
    <source>
        <strain evidence="2 3">MD1</strain>
    </source>
</reference>
<dbReference type="AlphaFoldDB" id="A0A839JZ97"/>
<keyword evidence="3" id="KW-1185">Reference proteome</keyword>
<name>A0A839JZ97_9FIRM</name>
<sequence length="260" mass="29564">MKRILKKMVISCLVAAVIAAGVLPAGVSAAKKDNFPSKVRMSYVSDEGAIEIELADEKQSIGNIKTSSKDLFAMLTGSEYSYERLEGGSSITNQYTIGLYGEKDGTYTVSFDILDENNKKVSTKKVLVYKYPSPVKSVTMNGKLQEDNWLSEKSAKVKVSLSSGNKIQKLEYGVYEIIENEGQTRSEIVYKTFKNGSSVTFGTQSYYYANDYTYENEGQEFGHRYFNTGINCPTYIRVVYYDKYTKQNETYVIHYYRWMR</sequence>